<dbReference type="Pfam" id="PF02033">
    <property type="entry name" value="RBFA"/>
    <property type="match status" value="1"/>
</dbReference>
<dbReference type="NCBIfam" id="TIGR00082">
    <property type="entry name" value="rbfA"/>
    <property type="match status" value="1"/>
</dbReference>
<comment type="subcellular location">
    <subcellularLocation>
        <location evidence="2">Cytoplasm</location>
    </subcellularLocation>
</comment>
<dbReference type="InterPro" id="IPR015946">
    <property type="entry name" value="KH_dom-like_a/b"/>
</dbReference>
<protein>
    <recommendedName>
        <fullName evidence="2">Ribosome-binding factor A</fullName>
    </recommendedName>
</protein>
<reference evidence="3 4" key="1">
    <citation type="submission" date="2018-06" db="EMBL/GenBank/DDBJ databases">
        <title>Extensive metabolic versatility and redundancy in microbially diverse, dynamic hydrothermal sediments.</title>
        <authorList>
            <person name="Dombrowski N."/>
            <person name="Teske A."/>
            <person name="Baker B.J."/>
        </authorList>
    </citation>
    <scope>NUCLEOTIDE SEQUENCE [LARGE SCALE GENOMIC DNA]</scope>
    <source>
        <strain evidence="3">B10_G13</strain>
    </source>
</reference>
<organism evidence="3 4">
    <name type="scientific">candidate division TA06 bacterium</name>
    <dbReference type="NCBI Taxonomy" id="2250710"/>
    <lineage>
        <taxon>Bacteria</taxon>
        <taxon>Bacteria division TA06</taxon>
    </lineage>
</organism>
<sequence length="113" mass="13654">MRNATKGRMEELIREKLAFIFEREVNDRDLKFFSIIEVLLSKDGNRADIYYDIYIQENNREEIKRKLDKMSGYLRKRIGNVIKIRKVPSLVFILDKRVEMEENIENILKKDKD</sequence>
<keyword evidence="2" id="KW-0963">Cytoplasm</keyword>
<accession>A0A660SPG4</accession>
<comment type="caution">
    <text evidence="3">The sequence shown here is derived from an EMBL/GenBank/DDBJ whole genome shotgun (WGS) entry which is preliminary data.</text>
</comment>
<dbReference type="PROSITE" id="PS01319">
    <property type="entry name" value="RBFA"/>
    <property type="match status" value="1"/>
</dbReference>
<dbReference type="HAMAP" id="MF_00003">
    <property type="entry name" value="RbfA"/>
    <property type="match status" value="1"/>
</dbReference>
<comment type="subunit">
    <text evidence="2">Monomer. Binds 30S ribosomal subunits, but not 50S ribosomal subunits or 70S ribosomes.</text>
</comment>
<dbReference type="Gene3D" id="3.30.300.20">
    <property type="match status" value="1"/>
</dbReference>
<dbReference type="GO" id="GO:0043024">
    <property type="term" value="F:ribosomal small subunit binding"/>
    <property type="evidence" value="ECO:0007669"/>
    <property type="project" value="TreeGrafter"/>
</dbReference>
<keyword evidence="1 2" id="KW-0690">Ribosome biogenesis</keyword>
<dbReference type="PANTHER" id="PTHR33515">
    <property type="entry name" value="RIBOSOME-BINDING FACTOR A, CHLOROPLASTIC-RELATED"/>
    <property type="match status" value="1"/>
</dbReference>
<evidence type="ECO:0000313" key="3">
    <source>
        <dbReference type="EMBL" id="RKX72694.1"/>
    </source>
</evidence>
<dbReference type="GO" id="GO:0030490">
    <property type="term" value="P:maturation of SSU-rRNA"/>
    <property type="evidence" value="ECO:0007669"/>
    <property type="project" value="UniProtKB-UniRule"/>
</dbReference>
<proteinExistence type="inferred from homology"/>
<evidence type="ECO:0000256" key="1">
    <source>
        <dbReference type="ARBA" id="ARBA00022517"/>
    </source>
</evidence>
<dbReference type="InterPro" id="IPR023799">
    <property type="entry name" value="RbfA_dom_sf"/>
</dbReference>
<name>A0A660SPG4_UNCT6</name>
<evidence type="ECO:0000256" key="2">
    <source>
        <dbReference type="HAMAP-Rule" id="MF_00003"/>
    </source>
</evidence>
<comment type="function">
    <text evidence="2">One of several proteins that assist in the late maturation steps of the functional core of the 30S ribosomal subunit. Associates with free 30S ribosomal subunits (but not with 30S subunits that are part of 70S ribosomes or polysomes). Required for efficient processing of 16S rRNA. May interact with the 5'-terminal helix region of 16S rRNA.</text>
</comment>
<dbReference type="InterPro" id="IPR020053">
    <property type="entry name" value="Ribosome-bd_factorA_CS"/>
</dbReference>
<dbReference type="SUPFAM" id="SSF89919">
    <property type="entry name" value="Ribosome-binding factor A, RbfA"/>
    <property type="match status" value="1"/>
</dbReference>
<evidence type="ECO:0000313" key="4">
    <source>
        <dbReference type="Proteomes" id="UP000271125"/>
    </source>
</evidence>
<comment type="similarity">
    <text evidence="2">Belongs to the RbfA family.</text>
</comment>
<gene>
    <name evidence="2 3" type="primary">rbfA</name>
    <name evidence="3" type="ORF">DRP43_00015</name>
</gene>
<dbReference type="InterPro" id="IPR000238">
    <property type="entry name" value="RbfA"/>
</dbReference>
<dbReference type="AlphaFoldDB" id="A0A660SPG4"/>
<dbReference type="GO" id="GO:0005829">
    <property type="term" value="C:cytosol"/>
    <property type="evidence" value="ECO:0007669"/>
    <property type="project" value="TreeGrafter"/>
</dbReference>
<dbReference type="PANTHER" id="PTHR33515:SF1">
    <property type="entry name" value="RIBOSOME-BINDING FACTOR A, CHLOROPLASTIC-RELATED"/>
    <property type="match status" value="1"/>
</dbReference>
<dbReference type="EMBL" id="QNBD01000001">
    <property type="protein sequence ID" value="RKX72694.1"/>
    <property type="molecule type" value="Genomic_DNA"/>
</dbReference>
<dbReference type="Proteomes" id="UP000271125">
    <property type="component" value="Unassembled WGS sequence"/>
</dbReference>